<keyword evidence="1" id="KW-0472">Membrane</keyword>
<dbReference type="OrthoDB" id="9793586at2"/>
<evidence type="ECO:0000313" key="4">
    <source>
        <dbReference type="Proteomes" id="UP000217250"/>
    </source>
</evidence>
<reference evidence="4" key="1">
    <citation type="submission" date="2017-06" db="EMBL/GenBank/DDBJ databases">
        <title>Capnocytophaga spp. assemblies.</title>
        <authorList>
            <person name="Gulvik C.A."/>
        </authorList>
    </citation>
    <scope>NUCLEOTIDE SEQUENCE [LARGE SCALE GENOMIC DNA]</scope>
    <source>
        <strain evidence="4">H1496</strain>
    </source>
</reference>
<accession>A0A250FTP8</accession>
<dbReference type="SUPFAM" id="SSF51735">
    <property type="entry name" value="NAD(P)-binding Rossmann-fold domains"/>
    <property type="match status" value="1"/>
</dbReference>
<evidence type="ECO:0000313" key="3">
    <source>
        <dbReference type="EMBL" id="ATA87376.1"/>
    </source>
</evidence>
<dbReference type="GeneID" id="84808794"/>
<dbReference type="RefSeq" id="WP_095910645.1">
    <property type="nucleotide sequence ID" value="NZ_CAUVLU010000009.1"/>
</dbReference>
<dbReference type="Pfam" id="PF02558">
    <property type="entry name" value="ApbA"/>
    <property type="match status" value="1"/>
</dbReference>
<evidence type="ECO:0000256" key="1">
    <source>
        <dbReference type="SAM" id="Phobius"/>
    </source>
</evidence>
<dbReference type="AlphaFoldDB" id="A0A250FTP8"/>
<feature type="transmembrane region" description="Helical" evidence="1">
    <location>
        <begin position="95"/>
        <end position="112"/>
    </location>
</feature>
<dbReference type="InterPro" id="IPR036291">
    <property type="entry name" value="NAD(P)-bd_dom_sf"/>
</dbReference>
<dbReference type="Proteomes" id="UP000217250">
    <property type="component" value="Chromosome"/>
</dbReference>
<proteinExistence type="predicted"/>
<sequence>MELQVGKSYRVKNDIFSFKAGEVWSLVDEGYQAYFGEHNFVFVNAEKNCHFMVLRNTSDEDMEIGCHLDRYFEEIEGDDNNFISLSLDKKDTMKILVIGIGVIGSIYGYVFSKAGHTVTHYLRKDSKKNNIHTLNVHILDGRGHKKGLSYTDSYSIEHATEKEYDFIFIAVPSGKLASVIEELNREHITGTLLIACGIWEDKNYLEKLLGNRPYVLGYPVAGGNLEGETLNACLFDHFMLESKAKTTIDNYDDLVKLFSDCNIVLEHPYDMLEWIWLHLAINAGVISVASTTMENYSNNAQTTEAAEKLMQSAKLLKQAVKSIRETVKIVASRGVVLKHYNNELLLPYKLPTFLSAPLMKRMFANNILTQKIMTLHNNLPDLLYICKCVYEEGKKKGIEAPLFYKNCSKLPI</sequence>
<gene>
    <name evidence="3" type="ORF">CGC50_09535</name>
</gene>
<dbReference type="KEGG" id="cgh:CGC50_09535"/>
<dbReference type="Gene3D" id="3.40.50.720">
    <property type="entry name" value="NAD(P)-binding Rossmann-like Domain"/>
    <property type="match status" value="1"/>
</dbReference>
<dbReference type="EMBL" id="CP022386">
    <property type="protein sequence ID" value="ATA87376.1"/>
    <property type="molecule type" value="Genomic_DNA"/>
</dbReference>
<dbReference type="InterPro" id="IPR013332">
    <property type="entry name" value="KPR_N"/>
</dbReference>
<name>A0A250FTP8_9FLAO</name>
<keyword evidence="1" id="KW-0812">Transmembrane</keyword>
<protein>
    <submittedName>
        <fullName evidence="3">Ketopantoate reductase PanE/ApbA</fullName>
    </submittedName>
</protein>
<evidence type="ECO:0000259" key="2">
    <source>
        <dbReference type="Pfam" id="PF02558"/>
    </source>
</evidence>
<organism evidence="3 4">
    <name type="scientific">Capnocytophaga gingivalis</name>
    <dbReference type="NCBI Taxonomy" id="1017"/>
    <lineage>
        <taxon>Bacteria</taxon>
        <taxon>Pseudomonadati</taxon>
        <taxon>Bacteroidota</taxon>
        <taxon>Flavobacteriia</taxon>
        <taxon>Flavobacteriales</taxon>
        <taxon>Flavobacteriaceae</taxon>
        <taxon>Capnocytophaga</taxon>
    </lineage>
</organism>
<keyword evidence="1" id="KW-1133">Transmembrane helix</keyword>
<feature type="domain" description="Ketopantoate reductase N-terminal" evidence="2">
    <location>
        <begin position="95"/>
        <end position="194"/>
    </location>
</feature>